<dbReference type="Proteomes" id="UP001209713">
    <property type="component" value="Unassembled WGS sequence"/>
</dbReference>
<evidence type="ECO:0000313" key="1">
    <source>
        <dbReference type="EMBL" id="MCV2402512.1"/>
    </source>
</evidence>
<dbReference type="EMBL" id="JAOVZB010000002">
    <property type="protein sequence ID" value="MCV2402512.1"/>
    <property type="molecule type" value="Genomic_DNA"/>
</dbReference>
<protein>
    <submittedName>
        <fullName evidence="1">2OG-Fe dioxygenase family protein</fullName>
    </submittedName>
</protein>
<dbReference type="InterPro" id="IPR018724">
    <property type="entry name" value="2OG-Fe_dioxygenase"/>
</dbReference>
<reference evidence="1 2" key="1">
    <citation type="submission" date="2022-10" db="EMBL/GenBank/DDBJ databases">
        <title>Marinomonas transparenta sp. nov. and Marinomonas sargassi sp. nov., isolated from marine alga (Sargassum natans (L.) Gaillon).</title>
        <authorList>
            <person name="Wang Y."/>
        </authorList>
    </citation>
    <scope>NUCLEOTIDE SEQUENCE [LARGE SCALE GENOMIC DNA]</scope>
    <source>
        <strain evidence="1 2">C2222</strain>
    </source>
</reference>
<comment type="caution">
    <text evidence="1">The sequence shown here is derived from an EMBL/GenBank/DDBJ whole genome shotgun (WGS) entry which is preliminary data.</text>
</comment>
<accession>A0ABT2YRK3</accession>
<keyword evidence="1" id="KW-0223">Dioxygenase</keyword>
<organism evidence="1 2">
    <name type="scientific">Marinomonas sargassi</name>
    <dbReference type="NCBI Taxonomy" id="2984494"/>
    <lineage>
        <taxon>Bacteria</taxon>
        <taxon>Pseudomonadati</taxon>
        <taxon>Pseudomonadota</taxon>
        <taxon>Gammaproteobacteria</taxon>
        <taxon>Oceanospirillales</taxon>
        <taxon>Oceanospirillaceae</taxon>
        <taxon>Marinomonas</taxon>
    </lineage>
</organism>
<sequence length="209" mass="23911">MKNKLLLAAFQIPHNFHSELGMYFEQLPVDPYIDGDYRLRGYSRYQKKGDSYTRLPHTPFCQSSNINRLVGDVQRDFSPMDEHIDHTDELQHLLRSFAEYTLGGEDGVIEAHQIRVTCDAQQAGNPAPEGIHQDGFNFVGICCLKRQDISGGNTKIFTDSEGEDLHINTVLEEGQFIIFNDQRYYHYVSETLSEQQGKKGVRDVFVFTA</sequence>
<name>A0ABT2YRK3_9GAMM</name>
<dbReference type="Pfam" id="PF10014">
    <property type="entry name" value="2OG-Fe_Oxy_2"/>
    <property type="match status" value="1"/>
</dbReference>
<dbReference type="Gene3D" id="2.60.120.620">
    <property type="entry name" value="q2cbj1_9rhob like domain"/>
    <property type="match status" value="1"/>
</dbReference>
<proteinExistence type="predicted"/>
<dbReference type="RefSeq" id="WP_263529892.1">
    <property type="nucleotide sequence ID" value="NZ_JAOVZB010000002.1"/>
</dbReference>
<keyword evidence="1" id="KW-0560">Oxidoreductase</keyword>
<keyword evidence="2" id="KW-1185">Reference proteome</keyword>
<gene>
    <name evidence="1" type="ORF">OFY17_06355</name>
</gene>
<evidence type="ECO:0000313" key="2">
    <source>
        <dbReference type="Proteomes" id="UP001209713"/>
    </source>
</evidence>
<dbReference type="GO" id="GO:0051213">
    <property type="term" value="F:dioxygenase activity"/>
    <property type="evidence" value="ECO:0007669"/>
    <property type="project" value="UniProtKB-KW"/>
</dbReference>